<dbReference type="Proteomes" id="UP001501265">
    <property type="component" value="Unassembled WGS sequence"/>
</dbReference>
<name>A0ABP9BMI6_9ACTN</name>
<comment type="caution">
    <text evidence="2">The sequence shown here is derived from an EMBL/GenBank/DDBJ whole genome shotgun (WGS) entry which is preliminary data.</text>
</comment>
<protein>
    <submittedName>
        <fullName evidence="2">Uncharacterized protein</fullName>
    </submittedName>
</protein>
<evidence type="ECO:0000313" key="2">
    <source>
        <dbReference type="EMBL" id="GAA4797714.1"/>
    </source>
</evidence>
<keyword evidence="3" id="KW-1185">Reference proteome</keyword>
<reference evidence="3" key="1">
    <citation type="journal article" date="2019" name="Int. J. Syst. Evol. Microbiol.">
        <title>The Global Catalogue of Microorganisms (GCM) 10K type strain sequencing project: providing services to taxonomists for standard genome sequencing and annotation.</title>
        <authorList>
            <consortium name="The Broad Institute Genomics Platform"/>
            <consortium name="The Broad Institute Genome Sequencing Center for Infectious Disease"/>
            <person name="Wu L."/>
            <person name="Ma J."/>
        </authorList>
    </citation>
    <scope>NUCLEOTIDE SEQUENCE [LARGE SCALE GENOMIC DNA]</scope>
    <source>
        <strain evidence="3">JCM 18081</strain>
    </source>
</reference>
<feature type="region of interest" description="Disordered" evidence="1">
    <location>
        <begin position="1"/>
        <end position="21"/>
    </location>
</feature>
<accession>A0ABP9BMI6</accession>
<evidence type="ECO:0000256" key="1">
    <source>
        <dbReference type="SAM" id="MobiDB-lite"/>
    </source>
</evidence>
<dbReference type="RefSeq" id="WP_345619622.1">
    <property type="nucleotide sequence ID" value="NZ_BAABIG010000022.1"/>
</dbReference>
<proteinExistence type="predicted"/>
<gene>
    <name evidence="2" type="ORF">GCM10023220_26330</name>
</gene>
<sequence>MIATTVGPLPGPDGMPSAQATAGELRALVEADLRALGLDRLDLVRPRVGGTTGPGGESIAERLAALA</sequence>
<organism evidence="2 3">
    <name type="scientific">Streptomyces ziwulingensis</name>
    <dbReference type="NCBI Taxonomy" id="1045501"/>
    <lineage>
        <taxon>Bacteria</taxon>
        <taxon>Bacillati</taxon>
        <taxon>Actinomycetota</taxon>
        <taxon>Actinomycetes</taxon>
        <taxon>Kitasatosporales</taxon>
        <taxon>Streptomycetaceae</taxon>
        <taxon>Streptomyces</taxon>
    </lineage>
</organism>
<evidence type="ECO:0000313" key="3">
    <source>
        <dbReference type="Proteomes" id="UP001501265"/>
    </source>
</evidence>
<dbReference type="EMBL" id="BAABIG010000022">
    <property type="protein sequence ID" value="GAA4797714.1"/>
    <property type="molecule type" value="Genomic_DNA"/>
</dbReference>